<dbReference type="CDD" id="cd02440">
    <property type="entry name" value="AdoMet_MTases"/>
    <property type="match status" value="1"/>
</dbReference>
<comment type="similarity">
    <text evidence="6">Belongs to the methyltransferase superfamily. METTL16/RlmF family.</text>
</comment>
<dbReference type="HAMAP" id="MF_01848">
    <property type="entry name" value="23SrRNA_methyltr_F"/>
    <property type="match status" value="1"/>
</dbReference>
<dbReference type="InterPro" id="IPR029063">
    <property type="entry name" value="SAM-dependent_MTases_sf"/>
</dbReference>
<organism evidence="7 8">
    <name type="scientific">Xanthomarina spongicola</name>
    <dbReference type="NCBI Taxonomy" id="570520"/>
    <lineage>
        <taxon>Bacteria</taxon>
        <taxon>Pseudomonadati</taxon>
        <taxon>Bacteroidota</taxon>
        <taxon>Flavobacteriia</taxon>
        <taxon>Flavobacteriales</taxon>
        <taxon>Flavobacteriaceae</taxon>
        <taxon>Xanthomarina</taxon>
    </lineage>
</organism>
<keyword evidence="1 6" id="KW-0963">Cytoplasm</keyword>
<comment type="catalytic activity">
    <reaction evidence="6">
        <text>adenosine(1618) in 23S rRNA + S-adenosyl-L-methionine = N(6)-methyladenosine(1618) in 23S rRNA + S-adenosyl-L-homocysteine + H(+)</text>
        <dbReference type="Rhea" id="RHEA:16497"/>
        <dbReference type="Rhea" id="RHEA-COMP:10229"/>
        <dbReference type="Rhea" id="RHEA-COMP:10231"/>
        <dbReference type="ChEBI" id="CHEBI:15378"/>
        <dbReference type="ChEBI" id="CHEBI:57856"/>
        <dbReference type="ChEBI" id="CHEBI:59789"/>
        <dbReference type="ChEBI" id="CHEBI:74411"/>
        <dbReference type="ChEBI" id="CHEBI:74449"/>
        <dbReference type="EC" id="2.1.1.181"/>
    </reaction>
</comment>
<dbReference type="GO" id="GO:0070475">
    <property type="term" value="P:rRNA base methylation"/>
    <property type="evidence" value="ECO:0007669"/>
    <property type="project" value="TreeGrafter"/>
</dbReference>
<dbReference type="Gene3D" id="3.40.50.150">
    <property type="entry name" value="Vaccinia Virus protein VP39"/>
    <property type="match status" value="1"/>
</dbReference>
<dbReference type="PIRSF" id="PIRSF029038">
    <property type="entry name" value="Mtase_YbiN_prd"/>
    <property type="match status" value="1"/>
</dbReference>
<evidence type="ECO:0000256" key="1">
    <source>
        <dbReference type="ARBA" id="ARBA00022490"/>
    </source>
</evidence>
<reference evidence="7 8" key="1">
    <citation type="submission" date="2018-05" db="EMBL/GenBank/DDBJ databases">
        <title>Genomic Encyclopedia of Archaeal and Bacterial Type Strains, Phase II (KMG-II): from individual species to whole genera.</title>
        <authorList>
            <person name="Goeker M."/>
        </authorList>
    </citation>
    <scope>NUCLEOTIDE SEQUENCE [LARGE SCALE GENOMIC DNA]</scope>
    <source>
        <strain evidence="7 8">DSM 22637</strain>
    </source>
</reference>
<sequence>MHLRNIHRKGYNFDELVENHNPLERFVFTNEYKTKTIDFNKPDAVFHLNKALLKTYYQITDWRIPKGYLCSPIPGRADYIHQIADLLQVQDSKDYITGLDIGVGANCIYPILGSKIYGWKMVGSDIQLEAVEAAKNNISLTNNLKDSIEIRHQSNPANIFEGIIQPNEHYHFTMCNPPFHASKEEALKGTKLKLKNLKKDGATSLNFGGQANELWCNGGEALFIKRMIKQSKDFKNQVDWFTSLVSKKEHLPKLQKQLVKLNSTYKIIEMFQGNKKSRILAWSFKDN</sequence>
<keyword evidence="8" id="KW-1185">Reference proteome</keyword>
<dbReference type="GO" id="GO:0005737">
    <property type="term" value="C:cytoplasm"/>
    <property type="evidence" value="ECO:0007669"/>
    <property type="project" value="UniProtKB-SubCell"/>
</dbReference>
<gene>
    <name evidence="6" type="primary">rlmF</name>
    <name evidence="7" type="ORF">LX78_01271</name>
</gene>
<keyword evidence="5 6" id="KW-0949">S-adenosyl-L-methionine</keyword>
<comment type="caution">
    <text evidence="7">The sequence shown here is derived from an EMBL/GenBank/DDBJ whole genome shotgun (WGS) entry which is preliminary data.</text>
</comment>
<dbReference type="PANTHER" id="PTHR13393:SF0">
    <property type="entry name" value="RNA N6-ADENOSINE-METHYLTRANSFERASE METTL16"/>
    <property type="match status" value="1"/>
</dbReference>
<dbReference type="InterPro" id="IPR016909">
    <property type="entry name" value="rRNA_lsu_MeTfrase_F"/>
</dbReference>
<comment type="function">
    <text evidence="6">Specifically methylates the adenine in position 1618 of 23S rRNA.</text>
</comment>
<evidence type="ECO:0000256" key="3">
    <source>
        <dbReference type="ARBA" id="ARBA00022603"/>
    </source>
</evidence>
<evidence type="ECO:0000256" key="2">
    <source>
        <dbReference type="ARBA" id="ARBA00022552"/>
    </source>
</evidence>
<proteinExistence type="inferred from homology"/>
<accession>A0A316DPC5</accession>
<dbReference type="SUPFAM" id="SSF53335">
    <property type="entry name" value="S-adenosyl-L-methionine-dependent methyltransferases"/>
    <property type="match status" value="1"/>
</dbReference>
<evidence type="ECO:0000313" key="7">
    <source>
        <dbReference type="EMBL" id="PWK19921.1"/>
    </source>
</evidence>
<dbReference type="NCBIfam" id="NF008725">
    <property type="entry name" value="PRK11727.1"/>
    <property type="match status" value="1"/>
</dbReference>
<keyword evidence="2 6" id="KW-0698">rRNA processing</keyword>
<dbReference type="Proteomes" id="UP000245430">
    <property type="component" value="Unassembled WGS sequence"/>
</dbReference>
<dbReference type="Pfam" id="PF05971">
    <property type="entry name" value="Methyltransf_10"/>
    <property type="match status" value="1"/>
</dbReference>
<dbReference type="EC" id="2.1.1.181" evidence="6"/>
<evidence type="ECO:0000256" key="4">
    <source>
        <dbReference type="ARBA" id="ARBA00022679"/>
    </source>
</evidence>
<evidence type="ECO:0000313" key="8">
    <source>
        <dbReference type="Proteomes" id="UP000245430"/>
    </source>
</evidence>
<evidence type="ECO:0000256" key="5">
    <source>
        <dbReference type="ARBA" id="ARBA00022691"/>
    </source>
</evidence>
<dbReference type="PANTHER" id="PTHR13393">
    <property type="entry name" value="SAM-DEPENDENT METHYLTRANSFERASE"/>
    <property type="match status" value="1"/>
</dbReference>
<dbReference type="OrthoDB" id="1115728at2"/>
<dbReference type="GO" id="GO:0052907">
    <property type="term" value="F:23S rRNA (adenine(1618)-N(6))-methyltransferase activity"/>
    <property type="evidence" value="ECO:0007669"/>
    <property type="project" value="UniProtKB-EC"/>
</dbReference>
<evidence type="ECO:0000256" key="6">
    <source>
        <dbReference type="HAMAP-Rule" id="MF_01848"/>
    </source>
</evidence>
<dbReference type="EMBL" id="QGGP01000002">
    <property type="protein sequence ID" value="PWK19921.1"/>
    <property type="molecule type" value="Genomic_DNA"/>
</dbReference>
<keyword evidence="3 6" id="KW-0489">Methyltransferase</keyword>
<dbReference type="AlphaFoldDB" id="A0A316DPC5"/>
<keyword evidence="4 6" id="KW-0808">Transferase</keyword>
<protein>
    <recommendedName>
        <fullName evidence="6">Ribosomal RNA large subunit methyltransferase F</fullName>
        <ecNumber evidence="6">2.1.1.181</ecNumber>
    </recommendedName>
    <alternativeName>
        <fullName evidence="6">23S rRNA mA1618 methyltransferase</fullName>
    </alternativeName>
    <alternativeName>
        <fullName evidence="6">rRNA adenine N-6-methyltransferase</fullName>
    </alternativeName>
</protein>
<comment type="subcellular location">
    <subcellularLocation>
        <location evidence="6">Cytoplasm</location>
    </subcellularLocation>
</comment>
<name>A0A316DPC5_9FLAO</name>
<dbReference type="RefSeq" id="WP_109681784.1">
    <property type="nucleotide sequence ID" value="NZ_QGGP01000002.1"/>
</dbReference>
<dbReference type="InterPro" id="IPR010286">
    <property type="entry name" value="METTL16/RlmF"/>
</dbReference>